<sequence length="137" mass="14313">MLLPDQGPSAAPRRTPDALLLAGRVGADLSGTLPPRRVGPSSSSCHVTSPAPFTGGAGYLLVSFYREPPRSSVGRPEHTQRGRGAGIVVVDQLGVGGDRAPMRAANRDAQVPVFSSSKYLVYGTHDVFGPPCRFVGC</sequence>
<feature type="region of interest" description="Disordered" evidence="1">
    <location>
        <begin position="30"/>
        <end position="49"/>
    </location>
</feature>
<protein>
    <submittedName>
        <fullName evidence="2">Uncharacterized protein</fullName>
    </submittedName>
</protein>
<proteinExistence type="predicted"/>
<reference evidence="2" key="1">
    <citation type="submission" date="2020-05" db="EMBL/GenBank/DDBJ databases">
        <title>WGS assembly of Panicum virgatum.</title>
        <authorList>
            <person name="Lovell J.T."/>
            <person name="Jenkins J."/>
            <person name="Shu S."/>
            <person name="Juenger T.E."/>
            <person name="Schmutz J."/>
        </authorList>
    </citation>
    <scope>NUCLEOTIDE SEQUENCE</scope>
    <source>
        <strain evidence="2">AP13</strain>
    </source>
</reference>
<name>A0A8T0PL52_PANVG</name>
<organism evidence="2 3">
    <name type="scientific">Panicum virgatum</name>
    <name type="common">Blackwell switchgrass</name>
    <dbReference type="NCBI Taxonomy" id="38727"/>
    <lineage>
        <taxon>Eukaryota</taxon>
        <taxon>Viridiplantae</taxon>
        <taxon>Streptophyta</taxon>
        <taxon>Embryophyta</taxon>
        <taxon>Tracheophyta</taxon>
        <taxon>Spermatophyta</taxon>
        <taxon>Magnoliopsida</taxon>
        <taxon>Liliopsida</taxon>
        <taxon>Poales</taxon>
        <taxon>Poaceae</taxon>
        <taxon>PACMAD clade</taxon>
        <taxon>Panicoideae</taxon>
        <taxon>Panicodae</taxon>
        <taxon>Paniceae</taxon>
        <taxon>Panicinae</taxon>
        <taxon>Panicum</taxon>
        <taxon>Panicum sect. Hiantes</taxon>
    </lineage>
</organism>
<evidence type="ECO:0000256" key="1">
    <source>
        <dbReference type="SAM" id="MobiDB-lite"/>
    </source>
</evidence>
<dbReference type="AlphaFoldDB" id="A0A8T0PL52"/>
<gene>
    <name evidence="2" type="ORF">PVAP13_8KG016801</name>
</gene>
<accession>A0A8T0PL52</accession>
<keyword evidence="3" id="KW-1185">Reference proteome</keyword>
<dbReference type="Proteomes" id="UP000823388">
    <property type="component" value="Chromosome 8K"/>
</dbReference>
<comment type="caution">
    <text evidence="2">The sequence shown here is derived from an EMBL/GenBank/DDBJ whole genome shotgun (WGS) entry which is preliminary data.</text>
</comment>
<evidence type="ECO:0000313" key="2">
    <source>
        <dbReference type="EMBL" id="KAG2559816.1"/>
    </source>
</evidence>
<evidence type="ECO:0000313" key="3">
    <source>
        <dbReference type="Proteomes" id="UP000823388"/>
    </source>
</evidence>
<dbReference type="EMBL" id="CM029051">
    <property type="protein sequence ID" value="KAG2559816.1"/>
    <property type="molecule type" value="Genomic_DNA"/>
</dbReference>